<evidence type="ECO:0000313" key="1">
    <source>
        <dbReference type="EMBL" id="SHG74770.1"/>
    </source>
</evidence>
<name>A0A1M5MBU2_9FLAO</name>
<dbReference type="Proteomes" id="UP000184108">
    <property type="component" value="Unassembled WGS sequence"/>
</dbReference>
<reference evidence="2" key="1">
    <citation type="submission" date="2016-11" db="EMBL/GenBank/DDBJ databases">
        <authorList>
            <person name="Varghese N."/>
            <person name="Submissions S."/>
        </authorList>
    </citation>
    <scope>NUCLEOTIDE SEQUENCE [LARGE SCALE GENOMIC DNA]</scope>
    <source>
        <strain evidence="2">YR203</strain>
    </source>
</reference>
<dbReference type="RefSeq" id="WP_073175546.1">
    <property type="nucleotide sequence ID" value="NZ_FQVE01000007.1"/>
</dbReference>
<gene>
    <name evidence="1" type="ORF">SAMN02787073_4790</name>
</gene>
<accession>A0A1M5MBU2</accession>
<organism evidence="1 2">
    <name type="scientific">Chryseobacterium vrystaatense</name>
    <dbReference type="NCBI Taxonomy" id="307480"/>
    <lineage>
        <taxon>Bacteria</taxon>
        <taxon>Pseudomonadati</taxon>
        <taxon>Bacteroidota</taxon>
        <taxon>Flavobacteriia</taxon>
        <taxon>Flavobacteriales</taxon>
        <taxon>Weeksellaceae</taxon>
        <taxon>Chryseobacterium group</taxon>
        <taxon>Chryseobacterium</taxon>
    </lineage>
</organism>
<dbReference type="AlphaFoldDB" id="A0A1M5MBU2"/>
<protein>
    <submittedName>
        <fullName evidence="1">Uncharacterized protein</fullName>
    </submittedName>
</protein>
<proteinExistence type="predicted"/>
<sequence length="260" mass="30613">MNSIFEKFEDAFNLNSRANKISHIRSISEIDFNIFGNAVRKIEDDFNIEINKAESKSTRLSSGISNYVMDNNSIPTEKDLEIFDELHDHFIDQHICTEYLTALSEMKIVYMFKTLEINMKTLIKTAYPNVNIKSFYKWENMDSFFNSNSIKVSDIQGYQEAIDLKKVNNCIKHTELISDDVKKISEFTSLDYFDSSSITTFHDRIKERIMSFFKELTNLVVQDLFDFNQKRIVKLSDDYSYRMDNETLKMFVESLKSRIK</sequence>
<evidence type="ECO:0000313" key="2">
    <source>
        <dbReference type="Proteomes" id="UP000184108"/>
    </source>
</evidence>
<dbReference type="EMBL" id="FQVE01000007">
    <property type="protein sequence ID" value="SHG74770.1"/>
    <property type="molecule type" value="Genomic_DNA"/>
</dbReference>